<keyword evidence="11" id="KW-1185">Reference proteome</keyword>
<evidence type="ECO:0000256" key="6">
    <source>
        <dbReference type="ARBA" id="ARBA00023157"/>
    </source>
</evidence>
<dbReference type="SUPFAM" id="SSF48726">
    <property type="entry name" value="Immunoglobulin"/>
    <property type="match status" value="1"/>
</dbReference>
<evidence type="ECO:0000256" key="1">
    <source>
        <dbReference type="ARBA" id="ARBA00004236"/>
    </source>
</evidence>
<dbReference type="Pfam" id="PF07686">
    <property type="entry name" value="V-set"/>
    <property type="match status" value="1"/>
</dbReference>
<keyword evidence="7" id="KW-0325">Glycoprotein</keyword>
<reference evidence="10 11" key="1">
    <citation type="submission" date="2014-06" db="EMBL/GenBank/DDBJ databases">
        <title>Genome evolution of avian class.</title>
        <authorList>
            <person name="Zhang G."/>
            <person name="Li C."/>
        </authorList>
    </citation>
    <scope>NUCLEOTIDE SEQUENCE [LARGE SCALE GENOMIC DNA]</scope>
    <source>
        <strain evidence="10">BGI_N309</strain>
    </source>
</reference>
<gene>
    <name evidence="10" type="ORF">N309_15354</name>
</gene>
<evidence type="ECO:0000256" key="2">
    <source>
        <dbReference type="ARBA" id="ARBA00022475"/>
    </source>
</evidence>
<dbReference type="GO" id="GO:0005886">
    <property type="term" value="C:plasma membrane"/>
    <property type="evidence" value="ECO:0007669"/>
    <property type="project" value="UniProtKB-SubCell"/>
</dbReference>
<comment type="subcellular location">
    <subcellularLocation>
        <location evidence="1">Cell membrane</location>
    </subcellularLocation>
</comment>
<dbReference type="InterPro" id="IPR013106">
    <property type="entry name" value="Ig_V-set"/>
</dbReference>
<dbReference type="PANTHER" id="PTHR19433:SF111">
    <property type="entry name" value="T CELL RECEPTOR ALPHA VARIABLE 4"/>
    <property type="match status" value="1"/>
</dbReference>
<evidence type="ECO:0000256" key="3">
    <source>
        <dbReference type="ARBA" id="ARBA00022729"/>
    </source>
</evidence>
<feature type="non-terminal residue" evidence="10">
    <location>
        <position position="1"/>
    </location>
</feature>
<feature type="non-terminal residue" evidence="10">
    <location>
        <position position="105"/>
    </location>
</feature>
<dbReference type="InterPro" id="IPR052051">
    <property type="entry name" value="TCR_complex_component"/>
</dbReference>
<dbReference type="STRING" id="94827.A0A099ZQH8"/>
<accession>A0A099ZQH8</accession>
<evidence type="ECO:0000259" key="9">
    <source>
        <dbReference type="PROSITE" id="PS50835"/>
    </source>
</evidence>
<evidence type="ECO:0000256" key="8">
    <source>
        <dbReference type="SAM" id="SignalP"/>
    </source>
</evidence>
<evidence type="ECO:0000313" key="10">
    <source>
        <dbReference type="EMBL" id="KGL83218.1"/>
    </source>
</evidence>
<keyword evidence="6" id="KW-1015">Disulfide bond</keyword>
<evidence type="ECO:0000256" key="7">
    <source>
        <dbReference type="ARBA" id="ARBA00023180"/>
    </source>
</evidence>
<dbReference type="PANTHER" id="PTHR19433">
    <property type="entry name" value="T-CELL RECEPTOR ALPHA CHAIN V REGION-RELATED"/>
    <property type="match status" value="1"/>
</dbReference>
<keyword evidence="5" id="KW-0472">Membrane</keyword>
<dbReference type="InterPro" id="IPR036179">
    <property type="entry name" value="Ig-like_dom_sf"/>
</dbReference>
<dbReference type="PROSITE" id="PS50835">
    <property type="entry name" value="IG_LIKE"/>
    <property type="match status" value="1"/>
</dbReference>
<dbReference type="EMBL" id="KL896111">
    <property type="protein sequence ID" value="KGL83218.1"/>
    <property type="molecule type" value="Genomic_DNA"/>
</dbReference>
<organism evidence="10 11">
    <name type="scientific">Tinamus guttatus</name>
    <name type="common">White-throated tinamou</name>
    <dbReference type="NCBI Taxonomy" id="94827"/>
    <lineage>
        <taxon>Eukaryota</taxon>
        <taxon>Metazoa</taxon>
        <taxon>Chordata</taxon>
        <taxon>Craniata</taxon>
        <taxon>Vertebrata</taxon>
        <taxon>Euteleostomi</taxon>
        <taxon>Archelosauria</taxon>
        <taxon>Archosauria</taxon>
        <taxon>Dinosauria</taxon>
        <taxon>Saurischia</taxon>
        <taxon>Theropoda</taxon>
        <taxon>Coelurosauria</taxon>
        <taxon>Aves</taxon>
        <taxon>Palaeognathae</taxon>
        <taxon>Tinamiformes</taxon>
        <taxon>Tinamidae</taxon>
        <taxon>Tinamus</taxon>
    </lineage>
</organism>
<evidence type="ECO:0000256" key="4">
    <source>
        <dbReference type="ARBA" id="ARBA00022859"/>
    </source>
</evidence>
<evidence type="ECO:0000313" key="11">
    <source>
        <dbReference type="Proteomes" id="UP000053641"/>
    </source>
</evidence>
<sequence>FISFFLFLAVAVGRAQVQQEPLAETSEGTSINITCSHPGIAADSIQWYQQRSHQSLQLIAMGFRPGEKAVPEPPGTLLIAADRRSSALCLSWPRQGDAAVYYCAV</sequence>
<protein>
    <recommendedName>
        <fullName evidence="9">Ig-like domain-containing protein</fullName>
    </recommendedName>
</protein>
<dbReference type="Proteomes" id="UP000053641">
    <property type="component" value="Unassembled WGS sequence"/>
</dbReference>
<feature type="domain" description="Ig-like" evidence="9">
    <location>
        <begin position="15"/>
        <end position="105"/>
    </location>
</feature>
<dbReference type="GO" id="GO:0009617">
    <property type="term" value="P:response to bacterium"/>
    <property type="evidence" value="ECO:0007669"/>
    <property type="project" value="TreeGrafter"/>
</dbReference>
<dbReference type="AlphaFoldDB" id="A0A099ZQH8"/>
<keyword evidence="2" id="KW-1003">Cell membrane</keyword>
<keyword evidence="4" id="KW-0391">Immunity</keyword>
<feature type="signal peptide" evidence="8">
    <location>
        <begin position="1"/>
        <end position="15"/>
    </location>
</feature>
<proteinExistence type="predicted"/>
<name>A0A099ZQH8_TINGU</name>
<evidence type="ECO:0000256" key="5">
    <source>
        <dbReference type="ARBA" id="ARBA00023136"/>
    </source>
</evidence>
<dbReference type="Gene3D" id="2.60.40.10">
    <property type="entry name" value="Immunoglobulins"/>
    <property type="match status" value="1"/>
</dbReference>
<feature type="chain" id="PRO_5012316900" description="Ig-like domain-containing protein" evidence="8">
    <location>
        <begin position="16"/>
        <end position="105"/>
    </location>
</feature>
<dbReference type="InterPro" id="IPR013783">
    <property type="entry name" value="Ig-like_fold"/>
</dbReference>
<keyword evidence="3 8" id="KW-0732">Signal</keyword>
<dbReference type="GO" id="GO:0002376">
    <property type="term" value="P:immune system process"/>
    <property type="evidence" value="ECO:0007669"/>
    <property type="project" value="UniProtKB-KW"/>
</dbReference>
<dbReference type="InterPro" id="IPR007110">
    <property type="entry name" value="Ig-like_dom"/>
</dbReference>